<dbReference type="Gene3D" id="2.40.50.140">
    <property type="entry name" value="Nucleic acid-binding proteins"/>
    <property type="match status" value="1"/>
</dbReference>
<dbReference type="Proteomes" id="UP001354649">
    <property type="component" value="Unassembled WGS sequence"/>
</dbReference>
<comment type="caution">
    <text evidence="6">The sequence shown here is derived from an EMBL/GenBank/DDBJ whole genome shotgun (WGS) entry which is preliminary data.</text>
</comment>
<dbReference type="AlphaFoldDB" id="A0ABD5JLF6"/>
<evidence type="ECO:0000256" key="1">
    <source>
        <dbReference type="ARBA" id="ARBA00004496"/>
    </source>
</evidence>
<dbReference type="FunFam" id="2.40.50.140:FF:000006">
    <property type="entry name" value="Cold shock protein CspC"/>
    <property type="match status" value="1"/>
</dbReference>
<dbReference type="InterPro" id="IPR011129">
    <property type="entry name" value="CSD"/>
</dbReference>
<dbReference type="SMART" id="SM00357">
    <property type="entry name" value="CSP"/>
    <property type="match status" value="1"/>
</dbReference>
<evidence type="ECO:0000256" key="2">
    <source>
        <dbReference type="ARBA" id="ARBA00022490"/>
    </source>
</evidence>
<dbReference type="InterPro" id="IPR047738">
    <property type="entry name" value="SAV_2336-like_N"/>
</dbReference>
<dbReference type="InterPro" id="IPR050181">
    <property type="entry name" value="Cold_shock_domain"/>
</dbReference>
<dbReference type="PRINTS" id="PR00050">
    <property type="entry name" value="COLDSHOCK"/>
</dbReference>
<name>A0ABD5JLF6_9ACTN</name>
<dbReference type="InterPro" id="IPR045431">
    <property type="entry name" value="EAD2"/>
</dbReference>
<accession>A0ABD5JLF6</accession>
<feature type="domain" description="CSD" evidence="5">
    <location>
        <begin position="929"/>
        <end position="993"/>
    </location>
</feature>
<reference evidence="6 7" key="1">
    <citation type="submission" date="2023-11" db="EMBL/GenBank/DDBJ databases">
        <title>30 novel species of actinomycetes from the DSMZ collection.</title>
        <authorList>
            <person name="Nouioui I."/>
        </authorList>
    </citation>
    <scope>NUCLEOTIDE SEQUENCE [LARGE SCALE GENOMIC DNA]</scope>
    <source>
        <strain evidence="6 7">DSM 41602</strain>
    </source>
</reference>
<dbReference type="SUPFAM" id="SSF50249">
    <property type="entry name" value="Nucleic acid-binding proteins"/>
    <property type="match status" value="1"/>
</dbReference>
<dbReference type="PANTHER" id="PTHR11544">
    <property type="entry name" value="COLD SHOCK DOMAIN CONTAINING PROTEINS"/>
    <property type="match status" value="1"/>
</dbReference>
<evidence type="ECO:0000259" key="5">
    <source>
        <dbReference type="PROSITE" id="PS51857"/>
    </source>
</evidence>
<evidence type="ECO:0000313" key="6">
    <source>
        <dbReference type="EMBL" id="MEE4587979.1"/>
    </source>
</evidence>
<proteinExistence type="predicted"/>
<evidence type="ECO:0000313" key="7">
    <source>
        <dbReference type="Proteomes" id="UP001354649"/>
    </source>
</evidence>
<dbReference type="EMBL" id="JAZBJQ010000029">
    <property type="protein sequence ID" value="MEE4587979.1"/>
    <property type="molecule type" value="Genomic_DNA"/>
</dbReference>
<comment type="subcellular location">
    <subcellularLocation>
        <location evidence="1 3">Cytoplasm</location>
    </subcellularLocation>
</comment>
<dbReference type="GO" id="GO:0005737">
    <property type="term" value="C:cytoplasm"/>
    <property type="evidence" value="ECO:0007669"/>
    <property type="project" value="UniProtKB-SubCell"/>
</dbReference>
<feature type="region of interest" description="Disordered" evidence="4">
    <location>
        <begin position="30"/>
        <end position="77"/>
    </location>
</feature>
<organism evidence="6 7">
    <name type="scientific">Streptomyces antimycoticus</name>
    <dbReference type="NCBI Taxonomy" id="68175"/>
    <lineage>
        <taxon>Bacteria</taxon>
        <taxon>Bacillati</taxon>
        <taxon>Actinomycetota</taxon>
        <taxon>Actinomycetes</taxon>
        <taxon>Kitasatosporales</taxon>
        <taxon>Streptomycetaceae</taxon>
        <taxon>Streptomyces</taxon>
        <taxon>Streptomyces violaceusniger group</taxon>
    </lineage>
</organism>
<dbReference type="Pfam" id="PF19956">
    <property type="entry name" value="EAD2"/>
    <property type="match status" value="1"/>
</dbReference>
<evidence type="ECO:0000256" key="4">
    <source>
        <dbReference type="SAM" id="MobiDB-lite"/>
    </source>
</evidence>
<dbReference type="PROSITE" id="PS00352">
    <property type="entry name" value="CSD_1"/>
    <property type="match status" value="1"/>
</dbReference>
<dbReference type="InterPro" id="IPR002059">
    <property type="entry name" value="CSP_DNA-bd"/>
</dbReference>
<dbReference type="Pfam" id="PF00313">
    <property type="entry name" value="CSD"/>
    <property type="match status" value="1"/>
</dbReference>
<dbReference type="PROSITE" id="PS51857">
    <property type="entry name" value="CSD_2"/>
    <property type="match status" value="1"/>
</dbReference>
<evidence type="ECO:0000256" key="3">
    <source>
        <dbReference type="RuleBase" id="RU000408"/>
    </source>
</evidence>
<dbReference type="InterPro" id="IPR019844">
    <property type="entry name" value="CSD_CS"/>
</dbReference>
<dbReference type="NCBIfam" id="NF041121">
    <property type="entry name" value="SAV_2336_NTERM"/>
    <property type="match status" value="1"/>
</dbReference>
<dbReference type="InterPro" id="IPR012340">
    <property type="entry name" value="NA-bd_OB-fold"/>
</dbReference>
<sequence length="1217" mass="132518">MIACIRDALRAAGYDPAPEELAEIVWLATRNPPPPQEHPQASAHGGLTAPQPKAPPDSAEENRLATTPDTRSARRTRRTLYASATLGATDGGPTVTHTRVPAPRALPHARALSRAMRPLRSTAPSRTDHELDIPATITTIADGLPDVVLRPARELLLDLTLVVDDGPSMLIWHDTARELFHTLHRLRAFRRSHLLGMNTGDPGTIRLTAEPFRPGAGPARPITGEHNLLLVLSDGIGEAWQSGEAQRQLAHWASRGPLAVLQVLPEDMWHNTALSTTRLMTRAPRPGVPNRQLTTRHPRLPRGLLAVPKLAVPVIDVFAPGAVATWSRLVGAPVDEVTVSVVDVAEHFPQGPAPTPAVAPGHESYSPEQALDEFMGFASSLARRLAGHLACVAPLTIPVMRLVQRSAVPEARPAHLAEVFLAGLLIPNEEHLDTPEDEDIHDAPRHSSLPLDRRTYTFPPAVVGPLRELIKRSEEQATHALVSRYWAQRHEAVAAGMALITSSTGVIRSCTRTPPLGAMEVSDPVRIHTEPGAEDTNTRPRAALIFVSHAVAEENRSLLHLFLDDLLEALETRLPGMRREALLDVTRVSTVEGGDRDALDAACVMLAMCSDTYFRSQRCLHEWDEFERLHHSAADGSPFPGGVVPVAWAPLTGMPQSKTRYPVLSPTITADSGSGTGLLYVMNQNRSHVYHDFVATVAERVVAAGQLVFGHAETMPEGSDASGDALLTSQEAETPAIRRLCVAVDAVPDSRLTAEWSSVVRQNLFDITEECLRVAGVLPAECLRQDTGDGVLVALPPDAGTARVVTRFIDTIVLRLARSGAGPLERLRLRVAMDREVFTSGAEELAGEAVVRISRLLDSAPVREAMRESSTANLALIVGNRLFEDVAAQEEWHRSQFTQIQVATKGMPVDAWLRVYEGRYNADRESVQHRAGLVKWFNAEKGFGFITADDGADIFVHYSAIKMEGYRTLKEGQRVEFVLSSGERGPQAADVRVVQQHAPRLDGLKAIGELVSVLKEFRVLADPDTRALVLDLMAMELNNPLPVRSHRVTDYFLVELVRECLENSRVMQALRSTLVVVAADEGAMERLDAVILKTTTVDNRTMSALTAAGGKAIADTVGTDKWPTLRRLVARIIGRGSARRTEATAARLDQAAAEVRLVDGSEATTMTARVASAWQAEFDDLLANLDAAERAEVTEQLRLVTELIRDQASIEGGEEKL</sequence>
<gene>
    <name evidence="6" type="ORF">V2K49_33625</name>
</gene>
<protein>
    <submittedName>
        <fullName evidence="6">SAV_2336 N-terminal domain-related protein</fullName>
    </submittedName>
</protein>
<dbReference type="CDD" id="cd04458">
    <property type="entry name" value="CSP_CDS"/>
    <property type="match status" value="1"/>
</dbReference>
<keyword evidence="2" id="KW-0963">Cytoplasm</keyword>